<proteinExistence type="predicted"/>
<dbReference type="OrthoDB" id="1476984at2759"/>
<feature type="binding site" evidence="1">
    <location>
        <position position="150"/>
    </location>
    <ligand>
        <name>Mg(2+)</name>
        <dbReference type="ChEBI" id="CHEBI:18420"/>
    </ligand>
</feature>
<sequence>MAAPADVALLASSPPRAAAQHGSVKLSKDIRSAHRRACALLDLRAQVSDALVKLKHPTGGLLAGIEMWSPRHVDGDARVCGPAFTVKMVSQADKDAPKPAQHFVDAAEPDSVMVVSAPPETRSAVWGGLMSARAQAIGVKGVVLDGRCRDLSEHREAGFAVFARGHSTVGQSPFTRPSELQVPITIRDATLPADAAFGSTVVNPHDLVLADVDGVVVVPPSMAEDVLRLAQEGRDVDAKCMEDLKAGCGVKETFAKWRGK</sequence>
<evidence type="ECO:0000256" key="1">
    <source>
        <dbReference type="PIRSR" id="PIRSR605493-1"/>
    </source>
</evidence>
<keyword evidence="3" id="KW-1185">Reference proteome</keyword>
<dbReference type="InterPro" id="IPR005493">
    <property type="entry name" value="RraA/RraA-like"/>
</dbReference>
<dbReference type="Proteomes" id="UP000245946">
    <property type="component" value="Unassembled WGS sequence"/>
</dbReference>
<dbReference type="RefSeq" id="XP_025596969.1">
    <property type="nucleotide sequence ID" value="XM_025745405.1"/>
</dbReference>
<dbReference type="GO" id="GO:0047443">
    <property type="term" value="F:4-hydroxy-4-methyl-2-oxoglutarate aldolase activity"/>
    <property type="evidence" value="ECO:0007669"/>
    <property type="project" value="TreeGrafter"/>
</dbReference>
<dbReference type="PANTHER" id="PTHR33254">
    <property type="entry name" value="4-HYDROXY-4-METHYL-2-OXOGLUTARATE ALDOLASE 3-RELATED"/>
    <property type="match status" value="1"/>
</dbReference>
<evidence type="ECO:0000313" key="2">
    <source>
        <dbReference type="EMBL" id="PWN96690.1"/>
    </source>
</evidence>
<keyword evidence="1" id="KW-0479">Metal-binding</keyword>
<dbReference type="GeneID" id="37272949"/>
<keyword evidence="1" id="KW-0460">Magnesium</keyword>
<dbReference type="AlphaFoldDB" id="A0A316Z4L9"/>
<dbReference type="GO" id="GO:0008948">
    <property type="term" value="F:oxaloacetate decarboxylase activity"/>
    <property type="evidence" value="ECO:0007669"/>
    <property type="project" value="TreeGrafter"/>
</dbReference>
<dbReference type="Pfam" id="PF03737">
    <property type="entry name" value="RraA-like"/>
    <property type="match status" value="1"/>
</dbReference>
<dbReference type="SUPFAM" id="SSF89562">
    <property type="entry name" value="RraA-like"/>
    <property type="match status" value="1"/>
</dbReference>
<dbReference type="PANTHER" id="PTHR33254:SF4">
    <property type="entry name" value="4-HYDROXY-4-METHYL-2-OXOGLUTARATE ALDOLASE 3-RELATED"/>
    <property type="match status" value="1"/>
</dbReference>
<dbReference type="GO" id="GO:0046872">
    <property type="term" value="F:metal ion binding"/>
    <property type="evidence" value="ECO:0007669"/>
    <property type="project" value="UniProtKB-KW"/>
</dbReference>
<gene>
    <name evidence="2" type="ORF">FA09DRAFT_361830</name>
</gene>
<dbReference type="EMBL" id="KZ819298">
    <property type="protein sequence ID" value="PWN96690.1"/>
    <property type="molecule type" value="Genomic_DNA"/>
</dbReference>
<accession>A0A316Z4L9</accession>
<evidence type="ECO:0000313" key="3">
    <source>
        <dbReference type="Proteomes" id="UP000245946"/>
    </source>
</evidence>
<dbReference type="InterPro" id="IPR036704">
    <property type="entry name" value="RraA/RraA-like_sf"/>
</dbReference>
<feature type="binding site" evidence="1">
    <location>
        <begin position="127"/>
        <end position="130"/>
    </location>
    <ligand>
        <name>substrate</name>
    </ligand>
</feature>
<organism evidence="2 3">
    <name type="scientific">Tilletiopsis washingtonensis</name>
    <dbReference type="NCBI Taxonomy" id="58919"/>
    <lineage>
        <taxon>Eukaryota</taxon>
        <taxon>Fungi</taxon>
        <taxon>Dikarya</taxon>
        <taxon>Basidiomycota</taxon>
        <taxon>Ustilaginomycotina</taxon>
        <taxon>Exobasidiomycetes</taxon>
        <taxon>Entylomatales</taxon>
        <taxon>Entylomatales incertae sedis</taxon>
        <taxon>Tilletiopsis</taxon>
    </lineage>
</organism>
<dbReference type="CDD" id="cd16841">
    <property type="entry name" value="RraA_family"/>
    <property type="match status" value="1"/>
</dbReference>
<protein>
    <submittedName>
        <fullName evidence="2">RraA-like protein</fullName>
    </submittedName>
</protein>
<reference evidence="2 3" key="1">
    <citation type="journal article" date="2018" name="Mol. Biol. Evol.">
        <title>Broad Genomic Sampling Reveals a Smut Pathogenic Ancestry of the Fungal Clade Ustilaginomycotina.</title>
        <authorList>
            <person name="Kijpornyongpan T."/>
            <person name="Mondo S.J."/>
            <person name="Barry K."/>
            <person name="Sandor L."/>
            <person name="Lee J."/>
            <person name="Lipzen A."/>
            <person name="Pangilinan J."/>
            <person name="LaButti K."/>
            <person name="Hainaut M."/>
            <person name="Henrissat B."/>
            <person name="Grigoriev I.V."/>
            <person name="Spatafora J.W."/>
            <person name="Aime M.C."/>
        </authorList>
    </citation>
    <scope>NUCLEOTIDE SEQUENCE [LARGE SCALE GENOMIC DNA]</scope>
    <source>
        <strain evidence="2 3">MCA 4186</strain>
    </source>
</reference>
<dbReference type="STRING" id="58919.A0A316Z4L9"/>
<dbReference type="Gene3D" id="3.50.30.40">
    <property type="entry name" value="Ribonuclease E inhibitor RraA/RraA-like"/>
    <property type="match status" value="1"/>
</dbReference>
<feature type="binding site" evidence="1">
    <location>
        <position position="149"/>
    </location>
    <ligand>
        <name>substrate</name>
    </ligand>
</feature>
<comment type="cofactor">
    <cofactor evidence="1">
        <name>Mg(2+)</name>
        <dbReference type="ChEBI" id="CHEBI:18420"/>
    </cofactor>
</comment>
<name>A0A316Z4L9_9BASI</name>